<evidence type="ECO:0000256" key="2">
    <source>
        <dbReference type="ARBA" id="ARBA00022801"/>
    </source>
</evidence>
<reference evidence="6" key="1">
    <citation type="submission" date="2021-05" db="EMBL/GenBank/DDBJ databases">
        <title>Complete genome sequence of the cellulolytic planctomycete Telmatocola sphagniphila SP2T and characterization of the first cellulase from planctomycetes.</title>
        <authorList>
            <person name="Rakitin A.L."/>
            <person name="Beletsky A.V."/>
            <person name="Naumoff D.G."/>
            <person name="Kulichevskaya I.S."/>
            <person name="Mardanov A.V."/>
            <person name="Ravin N.V."/>
            <person name="Dedysh S.N."/>
        </authorList>
    </citation>
    <scope>NUCLEOTIDE SEQUENCE</scope>
    <source>
        <strain evidence="6">SP2T</strain>
    </source>
</reference>
<evidence type="ECO:0000259" key="5">
    <source>
        <dbReference type="Pfam" id="PF01738"/>
    </source>
</evidence>
<gene>
    <name evidence="6" type="ORF">KIH39_24905</name>
</gene>
<dbReference type="GO" id="GO:0003723">
    <property type="term" value="F:RNA binding"/>
    <property type="evidence" value="ECO:0007669"/>
    <property type="project" value="InterPro"/>
</dbReference>
<keyword evidence="4" id="KW-0732">Signal</keyword>
<dbReference type="Gene3D" id="3.10.450.30">
    <property type="entry name" value="Microbial ribonucleases"/>
    <property type="match status" value="1"/>
</dbReference>
<keyword evidence="1" id="KW-0540">Nuclease</keyword>
<sequence>MNKWLLSFAVWAGLITTVQAEFVVRPVEYSDSGTALEGILVYDNTWTGKKPGVIVIHEQGANSSIARQKAGQIAKMGYLVFSLDLYGKGVTPKDHKDAANRLKVNGADRSALRARTLAGFQAFEKQANLNTKQIAAVGYGWGGTAALELARAGADVESVAVVHGDLSTPTPAEAKKGGPWVFAICGSEDPTIPLSMIGQFEDEMRKAGFEWDVFRIGGAAHDFTNPLAGKDPKSGTAYDADSDKRAHQLIKDFLAETFESNPVGTPLSKLPSAKPAPARAPQGVPDKVMTVLKHVDDKGEALPNYEGGRTFLNLEKHLPFTDKDGRKIKYREWDVNPLRQGVNRGVERLITGSDGSAYFTDDHYKTFKKIR</sequence>
<feature type="domain" description="Dienelactone hydrolase" evidence="5">
    <location>
        <begin position="41"/>
        <end position="256"/>
    </location>
</feature>
<dbReference type="InterPro" id="IPR029058">
    <property type="entry name" value="AB_hydrolase_fold"/>
</dbReference>
<accession>A0A8E6B506</accession>
<dbReference type="InterPro" id="IPR050261">
    <property type="entry name" value="FrsA_esterase"/>
</dbReference>
<dbReference type="AlphaFoldDB" id="A0A8E6B506"/>
<dbReference type="GO" id="GO:0016787">
    <property type="term" value="F:hydrolase activity"/>
    <property type="evidence" value="ECO:0007669"/>
    <property type="project" value="UniProtKB-KW"/>
</dbReference>
<keyword evidence="7" id="KW-1185">Reference proteome</keyword>
<evidence type="ECO:0000313" key="7">
    <source>
        <dbReference type="Proteomes" id="UP000676194"/>
    </source>
</evidence>
<evidence type="ECO:0000256" key="4">
    <source>
        <dbReference type="SAM" id="SignalP"/>
    </source>
</evidence>
<keyword evidence="2 6" id="KW-0378">Hydrolase</keyword>
<dbReference type="Pfam" id="PF00545">
    <property type="entry name" value="Ribonuclease"/>
    <property type="match status" value="1"/>
</dbReference>
<dbReference type="Gene3D" id="3.40.50.1820">
    <property type="entry name" value="alpha/beta hydrolase"/>
    <property type="match status" value="1"/>
</dbReference>
<dbReference type="EMBL" id="CP074694">
    <property type="protein sequence ID" value="QVL32037.1"/>
    <property type="molecule type" value="Genomic_DNA"/>
</dbReference>
<evidence type="ECO:0000313" key="6">
    <source>
        <dbReference type="EMBL" id="QVL32037.1"/>
    </source>
</evidence>
<organism evidence="6 7">
    <name type="scientific">Telmatocola sphagniphila</name>
    <dbReference type="NCBI Taxonomy" id="1123043"/>
    <lineage>
        <taxon>Bacteria</taxon>
        <taxon>Pseudomonadati</taxon>
        <taxon>Planctomycetota</taxon>
        <taxon>Planctomycetia</taxon>
        <taxon>Gemmatales</taxon>
        <taxon>Gemmataceae</taxon>
    </lineage>
</organism>
<dbReference type="InterPro" id="IPR016191">
    <property type="entry name" value="Ribonuclease/ribotoxin"/>
</dbReference>
<name>A0A8E6B506_9BACT</name>
<dbReference type="GO" id="GO:0004521">
    <property type="term" value="F:RNA endonuclease activity"/>
    <property type="evidence" value="ECO:0007669"/>
    <property type="project" value="InterPro"/>
</dbReference>
<dbReference type="PANTHER" id="PTHR22946:SF0">
    <property type="entry name" value="DIENELACTONE HYDROLASE DOMAIN-CONTAINING PROTEIN"/>
    <property type="match status" value="1"/>
</dbReference>
<proteinExistence type="predicted"/>
<dbReference type="RefSeq" id="WP_213496614.1">
    <property type="nucleotide sequence ID" value="NZ_CP074694.1"/>
</dbReference>
<feature type="signal peptide" evidence="4">
    <location>
        <begin position="1"/>
        <end position="20"/>
    </location>
</feature>
<dbReference type="PANTHER" id="PTHR22946">
    <property type="entry name" value="DIENELACTONE HYDROLASE DOMAIN-CONTAINING PROTEIN-RELATED"/>
    <property type="match status" value="1"/>
</dbReference>
<dbReference type="SUPFAM" id="SSF53933">
    <property type="entry name" value="Microbial ribonucleases"/>
    <property type="match status" value="1"/>
</dbReference>
<evidence type="ECO:0000256" key="1">
    <source>
        <dbReference type="ARBA" id="ARBA00022722"/>
    </source>
</evidence>
<evidence type="ECO:0000256" key="3">
    <source>
        <dbReference type="SAM" id="MobiDB-lite"/>
    </source>
</evidence>
<dbReference type="KEGG" id="tsph:KIH39_24905"/>
<dbReference type="Proteomes" id="UP000676194">
    <property type="component" value="Chromosome"/>
</dbReference>
<dbReference type="Pfam" id="PF01738">
    <property type="entry name" value="DLH"/>
    <property type="match status" value="1"/>
</dbReference>
<dbReference type="InterPro" id="IPR002925">
    <property type="entry name" value="Dienelactn_hydro"/>
</dbReference>
<dbReference type="InterPro" id="IPR000026">
    <property type="entry name" value="N1-like"/>
</dbReference>
<protein>
    <submittedName>
        <fullName evidence="6">Dienelactone hydrolase family protein</fullName>
    </submittedName>
</protein>
<dbReference type="SUPFAM" id="SSF53474">
    <property type="entry name" value="alpha/beta-Hydrolases"/>
    <property type="match status" value="1"/>
</dbReference>
<feature type="region of interest" description="Disordered" evidence="3">
    <location>
        <begin position="264"/>
        <end position="283"/>
    </location>
</feature>
<feature type="chain" id="PRO_5034508528" evidence="4">
    <location>
        <begin position="21"/>
        <end position="371"/>
    </location>
</feature>